<dbReference type="Gene3D" id="3.40.50.150">
    <property type="entry name" value="Vaccinia Virus protein VP39"/>
    <property type="match status" value="1"/>
</dbReference>
<dbReference type="InterPro" id="IPR029063">
    <property type="entry name" value="SAM-dependent_MTases_sf"/>
</dbReference>
<dbReference type="Proteomes" id="UP001336314">
    <property type="component" value="Unassembled WGS sequence"/>
</dbReference>
<evidence type="ECO:0000256" key="4">
    <source>
        <dbReference type="SAM" id="MobiDB-lite"/>
    </source>
</evidence>
<dbReference type="RefSeq" id="WP_330130415.1">
    <property type="nucleotide sequence ID" value="NZ_JAUHLI010000036.1"/>
</dbReference>
<feature type="compositionally biased region" description="Basic and acidic residues" evidence="4">
    <location>
        <begin position="7"/>
        <end position="16"/>
    </location>
</feature>
<feature type="compositionally biased region" description="Low complexity" evidence="4">
    <location>
        <begin position="17"/>
        <end position="27"/>
    </location>
</feature>
<dbReference type="GO" id="GO:0008168">
    <property type="term" value="F:methyltransferase activity"/>
    <property type="evidence" value="ECO:0007669"/>
    <property type="project" value="UniProtKB-KW"/>
</dbReference>
<organism evidence="6 7">
    <name type="scientific">Alkalimonas cellulosilytica</name>
    <dbReference type="NCBI Taxonomy" id="3058395"/>
    <lineage>
        <taxon>Bacteria</taxon>
        <taxon>Pseudomonadati</taxon>
        <taxon>Pseudomonadota</taxon>
        <taxon>Gammaproteobacteria</taxon>
        <taxon>Alkalimonas</taxon>
    </lineage>
</organism>
<evidence type="ECO:0000256" key="1">
    <source>
        <dbReference type="ARBA" id="ARBA00022603"/>
    </source>
</evidence>
<feature type="compositionally biased region" description="Basic and acidic residues" evidence="4">
    <location>
        <begin position="270"/>
        <end position="281"/>
    </location>
</feature>
<dbReference type="Pfam" id="PF01555">
    <property type="entry name" value="N6_N4_Mtase"/>
    <property type="match status" value="1"/>
</dbReference>
<feature type="domain" description="DNA methylase N-4/N-6" evidence="5">
    <location>
        <begin position="53"/>
        <end position="252"/>
    </location>
</feature>
<keyword evidence="2 6" id="KW-0808">Transferase</keyword>
<evidence type="ECO:0000256" key="3">
    <source>
        <dbReference type="RuleBase" id="RU362026"/>
    </source>
</evidence>
<proteinExistence type="inferred from homology"/>
<feature type="region of interest" description="Disordered" evidence="4">
    <location>
        <begin position="262"/>
        <end position="281"/>
    </location>
</feature>
<reference evidence="6 7" key="1">
    <citation type="submission" date="2023-07" db="EMBL/GenBank/DDBJ databases">
        <title>Alkalimonas sp., MEB108 novel, alkaliphilic bacterium isolated from Lonar Lake, India.</title>
        <authorList>
            <person name="Joshi A."/>
            <person name="Thite S."/>
        </authorList>
    </citation>
    <scope>NUCLEOTIDE SEQUENCE [LARGE SCALE GENOMIC DNA]</scope>
    <source>
        <strain evidence="6 7">MEB108</strain>
    </source>
</reference>
<dbReference type="EC" id="2.1.1.-" evidence="3"/>
<name>A0ABU7JBX8_9GAMM</name>
<evidence type="ECO:0000313" key="6">
    <source>
        <dbReference type="EMBL" id="MEE2003395.1"/>
    </source>
</evidence>
<accession>A0ABU7JBX8</accession>
<protein>
    <recommendedName>
        <fullName evidence="3">Methyltransferase</fullName>
        <ecNumber evidence="3">2.1.1.-</ecNumber>
    </recommendedName>
</protein>
<evidence type="ECO:0000256" key="2">
    <source>
        <dbReference type="ARBA" id="ARBA00022679"/>
    </source>
</evidence>
<comment type="similarity">
    <text evidence="3">Belongs to the N(4)/N(6)-methyltransferase family.</text>
</comment>
<keyword evidence="7" id="KW-1185">Reference proteome</keyword>
<dbReference type="PRINTS" id="PR00508">
    <property type="entry name" value="S21N4MTFRASE"/>
</dbReference>
<dbReference type="CDD" id="cd02440">
    <property type="entry name" value="AdoMet_MTases"/>
    <property type="match status" value="1"/>
</dbReference>
<evidence type="ECO:0000313" key="7">
    <source>
        <dbReference type="Proteomes" id="UP001336314"/>
    </source>
</evidence>
<dbReference type="EMBL" id="JAUHLI010000036">
    <property type="protein sequence ID" value="MEE2003395.1"/>
    <property type="molecule type" value="Genomic_DNA"/>
</dbReference>
<comment type="caution">
    <text evidence="6">The sequence shown here is derived from an EMBL/GenBank/DDBJ whole genome shotgun (WGS) entry which is preliminary data.</text>
</comment>
<dbReference type="InterPro" id="IPR002941">
    <property type="entry name" value="DNA_methylase_N4/N6"/>
</dbReference>
<feature type="region of interest" description="Disordered" evidence="4">
    <location>
        <begin position="1"/>
        <end position="34"/>
    </location>
</feature>
<gene>
    <name evidence="6" type="ORF">QWY20_18270</name>
</gene>
<keyword evidence="1 6" id="KW-0489">Methyltransferase</keyword>
<dbReference type="SUPFAM" id="SSF53335">
    <property type="entry name" value="S-adenosyl-L-methionine-dependent methyltransferases"/>
    <property type="match status" value="1"/>
</dbReference>
<evidence type="ECO:0000259" key="5">
    <source>
        <dbReference type="Pfam" id="PF01555"/>
    </source>
</evidence>
<dbReference type="InterPro" id="IPR001091">
    <property type="entry name" value="RM_Methyltransferase"/>
</dbReference>
<sequence length="281" mass="31655">MTLLAVDVKEKERDSVNVEGSEVGNNNAEKEPKATVEQQDAIAFLKSQPDSSIDLIVTDPAYSGMNQHLLLGKGRIVGTYQEKGQGKWFEEFHDTAENYAAFLAECYRVLKDDRHIFLMFDSFSMLSLGAIVREHFNVKNVLTWDKVNIGMGHYFRRQTEFILFASKGKRPISRRDIPDIWKIKRLHRAPYPTQKPVELFEAMIASSKLPSDQQFLVCDPFSGSGSAAIAALRQGASFVGCDISPKAIELAQNRINEFTQSGVDIGQPKSAHDPNLQKRFW</sequence>
<dbReference type="GO" id="GO:0032259">
    <property type="term" value="P:methylation"/>
    <property type="evidence" value="ECO:0007669"/>
    <property type="project" value="UniProtKB-KW"/>
</dbReference>